<evidence type="ECO:0000256" key="4">
    <source>
        <dbReference type="ARBA" id="ARBA00022845"/>
    </source>
</evidence>
<comment type="function">
    <text evidence="9">Protein L1 is also a translational repressor protein, it controls the translation of the L11 operon by binding to its mRNA.</text>
</comment>
<dbReference type="PANTHER" id="PTHR36427">
    <property type="entry name" value="54S RIBOSOMAL PROTEIN L1, MITOCHONDRIAL"/>
    <property type="match status" value="1"/>
</dbReference>
<dbReference type="HAMAP" id="MF_01318_B">
    <property type="entry name" value="Ribosomal_uL1_B"/>
    <property type="match status" value="1"/>
</dbReference>
<protein>
    <recommendedName>
        <fullName evidence="8 9">Large ribosomal subunit protein uL1</fullName>
    </recommendedName>
</protein>
<evidence type="ECO:0000256" key="1">
    <source>
        <dbReference type="ARBA" id="ARBA00010531"/>
    </source>
</evidence>
<comment type="subunit">
    <text evidence="9">Part of the 50S ribosomal subunit.</text>
</comment>
<dbReference type="EMBL" id="JBHSMC010000019">
    <property type="protein sequence ID" value="MFC5465853.1"/>
    <property type="molecule type" value="Genomic_DNA"/>
</dbReference>
<dbReference type="InterPro" id="IPR028364">
    <property type="entry name" value="Ribosomal_uL1/biogenesis"/>
</dbReference>
<dbReference type="CDD" id="cd00403">
    <property type="entry name" value="Ribosomal_L1"/>
    <property type="match status" value="1"/>
</dbReference>
<evidence type="ECO:0000256" key="2">
    <source>
        <dbReference type="ARBA" id="ARBA00022491"/>
    </source>
</evidence>
<dbReference type="PANTHER" id="PTHR36427:SF3">
    <property type="entry name" value="LARGE RIBOSOMAL SUBUNIT PROTEIN UL1M"/>
    <property type="match status" value="1"/>
</dbReference>
<dbReference type="InterPro" id="IPR016095">
    <property type="entry name" value="Ribosomal_uL1_3-a/b-sand"/>
</dbReference>
<dbReference type="NCBIfam" id="TIGR01169">
    <property type="entry name" value="rplA_bact"/>
    <property type="match status" value="1"/>
</dbReference>
<dbReference type="SUPFAM" id="SSF56808">
    <property type="entry name" value="Ribosomal protein L1"/>
    <property type="match status" value="1"/>
</dbReference>
<evidence type="ECO:0000256" key="9">
    <source>
        <dbReference type="HAMAP-Rule" id="MF_01318"/>
    </source>
</evidence>
<dbReference type="PROSITE" id="PS01199">
    <property type="entry name" value="RIBOSOMAL_L1"/>
    <property type="match status" value="1"/>
</dbReference>
<evidence type="ECO:0000256" key="5">
    <source>
        <dbReference type="ARBA" id="ARBA00022884"/>
    </source>
</evidence>
<dbReference type="Pfam" id="PF00687">
    <property type="entry name" value="Ribosomal_L1"/>
    <property type="match status" value="1"/>
</dbReference>
<dbReference type="InterPro" id="IPR005878">
    <property type="entry name" value="Ribosom_uL1_bac-type"/>
</dbReference>
<comment type="caution">
    <text evidence="11">The sequence shown here is derived from an EMBL/GenBank/DDBJ whole genome shotgun (WGS) entry which is preliminary data.</text>
</comment>
<keyword evidence="7 9" id="KW-0687">Ribonucleoprotein</keyword>
<keyword evidence="12" id="KW-1185">Reference proteome</keyword>
<dbReference type="Proteomes" id="UP001596147">
    <property type="component" value="Unassembled WGS sequence"/>
</dbReference>
<dbReference type="InterPro" id="IPR023674">
    <property type="entry name" value="Ribosomal_uL1-like"/>
</dbReference>
<dbReference type="InterPro" id="IPR002143">
    <property type="entry name" value="Ribosomal_uL1"/>
</dbReference>
<evidence type="ECO:0000256" key="7">
    <source>
        <dbReference type="ARBA" id="ARBA00023274"/>
    </source>
</evidence>
<dbReference type="RefSeq" id="WP_382353002.1">
    <property type="nucleotide sequence ID" value="NZ_JBHSMC010000019.1"/>
</dbReference>
<evidence type="ECO:0000256" key="8">
    <source>
        <dbReference type="ARBA" id="ARBA00035241"/>
    </source>
</evidence>
<keyword evidence="6 9" id="KW-0689">Ribosomal protein</keyword>
<comment type="similarity">
    <text evidence="1 9 10">Belongs to the universal ribosomal protein uL1 family.</text>
</comment>
<evidence type="ECO:0000256" key="10">
    <source>
        <dbReference type="RuleBase" id="RU000659"/>
    </source>
</evidence>
<reference evidence="12" key="1">
    <citation type="journal article" date="2019" name="Int. J. Syst. Evol. Microbiol.">
        <title>The Global Catalogue of Microorganisms (GCM) 10K type strain sequencing project: providing services to taxonomists for standard genome sequencing and annotation.</title>
        <authorList>
            <consortium name="The Broad Institute Genomics Platform"/>
            <consortium name="The Broad Institute Genome Sequencing Center for Infectious Disease"/>
            <person name="Wu L."/>
            <person name="Ma J."/>
        </authorList>
    </citation>
    <scope>NUCLEOTIDE SEQUENCE [LARGE SCALE GENOMIC DNA]</scope>
    <source>
        <strain evidence="12">CGMCC 1.12237</strain>
    </source>
</reference>
<accession>A0ABW0LIY0</accession>
<proteinExistence type="inferred from homology"/>
<evidence type="ECO:0000313" key="12">
    <source>
        <dbReference type="Proteomes" id="UP001596147"/>
    </source>
</evidence>
<comment type="function">
    <text evidence="9">Binds directly to 23S rRNA. The L1 stalk is quite mobile in the ribosome, and is involved in E site tRNA release.</text>
</comment>
<gene>
    <name evidence="9 11" type="primary">rplA</name>
    <name evidence="11" type="ORF">ACFPM4_14065</name>
</gene>
<evidence type="ECO:0000256" key="3">
    <source>
        <dbReference type="ARBA" id="ARBA00022730"/>
    </source>
</evidence>
<keyword evidence="5 9" id="KW-0694">RNA-binding</keyword>
<keyword evidence="9" id="KW-0820">tRNA-binding</keyword>
<evidence type="ECO:0000256" key="6">
    <source>
        <dbReference type="ARBA" id="ARBA00022980"/>
    </source>
</evidence>
<sequence>MGGYSAKTTIQEEIKMAKKGKKYLEALKLVDRSKAYAIGEAIELVKKTNFTKFDATVEAAFRLGVDPKKADQQIRGAVVLPNGTGKTQRVLVFAKGEKLKEAEAAGADYVGDAEYINKINQGWFDFDVIVATPDMMGEVGKLGRTLGPKGLMPNPKTGTVTFDVAKAVNEIKAGKVEYRVDKAGIIHVPIGKVSFDQEKLVENFKTIHETLVKVKPSAAKGTYMKNVTVTSTMGPGVKVDPSTV</sequence>
<keyword evidence="2 9" id="KW-0678">Repressor</keyword>
<evidence type="ECO:0000313" key="11">
    <source>
        <dbReference type="EMBL" id="MFC5465853.1"/>
    </source>
</evidence>
<keyword evidence="4 9" id="KW-0810">Translation regulation</keyword>
<dbReference type="Gene3D" id="3.30.190.20">
    <property type="match status" value="1"/>
</dbReference>
<organism evidence="11 12">
    <name type="scientific">Lederbergia graminis</name>
    <dbReference type="NCBI Taxonomy" id="735518"/>
    <lineage>
        <taxon>Bacteria</taxon>
        <taxon>Bacillati</taxon>
        <taxon>Bacillota</taxon>
        <taxon>Bacilli</taxon>
        <taxon>Bacillales</taxon>
        <taxon>Bacillaceae</taxon>
        <taxon>Lederbergia</taxon>
    </lineage>
</organism>
<dbReference type="GO" id="GO:0005840">
    <property type="term" value="C:ribosome"/>
    <property type="evidence" value="ECO:0007669"/>
    <property type="project" value="UniProtKB-KW"/>
</dbReference>
<dbReference type="Gene3D" id="3.40.50.790">
    <property type="match status" value="1"/>
</dbReference>
<dbReference type="PIRSF" id="PIRSF002155">
    <property type="entry name" value="Ribosomal_L1"/>
    <property type="match status" value="1"/>
</dbReference>
<name>A0ABW0LIY0_9BACI</name>
<keyword evidence="3 9" id="KW-0699">rRNA-binding</keyword>
<dbReference type="InterPro" id="IPR023673">
    <property type="entry name" value="Ribosomal_uL1_CS"/>
</dbReference>